<gene>
    <name evidence="3" type="ORF">ACFQ16_05265</name>
</gene>
<feature type="region of interest" description="Disordered" evidence="1">
    <location>
        <begin position="42"/>
        <end position="74"/>
    </location>
</feature>
<evidence type="ECO:0000256" key="1">
    <source>
        <dbReference type="SAM" id="MobiDB-lite"/>
    </source>
</evidence>
<dbReference type="RefSeq" id="WP_263250982.1">
    <property type="nucleotide sequence ID" value="NZ_BAABLT010000033.1"/>
</dbReference>
<feature type="domain" description="Transglycosylase SLT" evidence="2">
    <location>
        <begin position="181"/>
        <end position="225"/>
    </location>
</feature>
<organism evidence="3 4">
    <name type="scientific">Saccharopolyspora rosea</name>
    <dbReference type="NCBI Taxonomy" id="524884"/>
    <lineage>
        <taxon>Bacteria</taxon>
        <taxon>Bacillati</taxon>
        <taxon>Actinomycetota</taxon>
        <taxon>Actinomycetes</taxon>
        <taxon>Pseudonocardiales</taxon>
        <taxon>Pseudonocardiaceae</taxon>
        <taxon>Saccharopolyspora</taxon>
    </lineage>
</organism>
<dbReference type="InterPro" id="IPR031304">
    <property type="entry name" value="SLT_2"/>
</dbReference>
<dbReference type="EMBL" id="JBHTIW010000002">
    <property type="protein sequence ID" value="MFD0919147.1"/>
    <property type="molecule type" value="Genomic_DNA"/>
</dbReference>
<dbReference type="Pfam" id="PF13406">
    <property type="entry name" value="SLT_2"/>
    <property type="match status" value="1"/>
</dbReference>
<name>A0ABW3FNB5_9PSEU</name>
<dbReference type="CDD" id="cd13399">
    <property type="entry name" value="Slt35-like"/>
    <property type="match status" value="1"/>
</dbReference>
<evidence type="ECO:0000313" key="4">
    <source>
        <dbReference type="Proteomes" id="UP001597018"/>
    </source>
</evidence>
<dbReference type="GO" id="GO:0016757">
    <property type="term" value="F:glycosyltransferase activity"/>
    <property type="evidence" value="ECO:0007669"/>
    <property type="project" value="UniProtKB-KW"/>
</dbReference>
<dbReference type="PANTHER" id="PTHR30163">
    <property type="entry name" value="MEMBRANE-BOUND LYTIC MUREIN TRANSGLYCOSYLASE B"/>
    <property type="match status" value="1"/>
</dbReference>
<dbReference type="SUPFAM" id="SSF53955">
    <property type="entry name" value="Lysozyme-like"/>
    <property type="match status" value="1"/>
</dbReference>
<dbReference type="InterPro" id="IPR023346">
    <property type="entry name" value="Lysozyme-like_dom_sf"/>
</dbReference>
<keyword evidence="4" id="KW-1185">Reference proteome</keyword>
<dbReference type="PANTHER" id="PTHR30163:SF8">
    <property type="entry name" value="LYTIC MUREIN TRANSGLYCOSYLASE"/>
    <property type="match status" value="1"/>
</dbReference>
<protein>
    <submittedName>
        <fullName evidence="3">Lytic murein transglycosylase</fullName>
        <ecNumber evidence="3">2.4.-.-</ecNumber>
    </submittedName>
</protein>
<feature type="compositionally biased region" description="Pro residues" evidence="1">
    <location>
        <begin position="45"/>
        <end position="57"/>
    </location>
</feature>
<comment type="caution">
    <text evidence="3">The sequence shown here is derived from an EMBL/GenBank/DDBJ whole genome shotgun (WGS) entry which is preliminary data.</text>
</comment>
<keyword evidence="3" id="KW-0808">Transferase</keyword>
<dbReference type="Proteomes" id="UP001597018">
    <property type="component" value="Unassembled WGS sequence"/>
</dbReference>
<dbReference type="InterPro" id="IPR043426">
    <property type="entry name" value="MltB-like"/>
</dbReference>
<sequence length="266" mass="27877">MIRTTSAVLAVLSRLAIALSLVIATVGGVGLVKVLGGPTRAAVAAPPPRVDPEPAPVSPGSAAPPVDEPTPQVEPGVDPVRQWADRVATVVDIPARAVVSYVNADLAMREHQPSCRISWATLAGIGRIESDHGRYGGRFLREDGRPSSPIVGVPLDGTPGVRLIPDTDGGALDGDPQHDRAVGPMQFIPGTWRKWATDGNGDGKGDPQNLDDAAMAAARYLCSDGRDMSTGPGWWAAVMSYNSSVEYGQKVFALAETYAAAGNRRR</sequence>
<evidence type="ECO:0000313" key="3">
    <source>
        <dbReference type="EMBL" id="MFD0919147.1"/>
    </source>
</evidence>
<accession>A0ABW3FNB5</accession>
<dbReference type="Gene3D" id="1.10.530.10">
    <property type="match status" value="1"/>
</dbReference>
<proteinExistence type="predicted"/>
<reference evidence="4" key="1">
    <citation type="journal article" date="2019" name="Int. J. Syst. Evol. Microbiol.">
        <title>The Global Catalogue of Microorganisms (GCM) 10K type strain sequencing project: providing services to taxonomists for standard genome sequencing and annotation.</title>
        <authorList>
            <consortium name="The Broad Institute Genomics Platform"/>
            <consortium name="The Broad Institute Genome Sequencing Center for Infectious Disease"/>
            <person name="Wu L."/>
            <person name="Ma J."/>
        </authorList>
    </citation>
    <scope>NUCLEOTIDE SEQUENCE [LARGE SCALE GENOMIC DNA]</scope>
    <source>
        <strain evidence="4">CCUG 56401</strain>
    </source>
</reference>
<dbReference type="EC" id="2.4.-.-" evidence="3"/>
<evidence type="ECO:0000259" key="2">
    <source>
        <dbReference type="Pfam" id="PF13406"/>
    </source>
</evidence>
<keyword evidence="3" id="KW-0328">Glycosyltransferase</keyword>